<proteinExistence type="predicted"/>
<name>A0AAV1TCV9_9STRA</name>
<dbReference type="SUPFAM" id="SSF56219">
    <property type="entry name" value="DNase I-like"/>
    <property type="match status" value="1"/>
</dbReference>
<dbReference type="Proteomes" id="UP001162060">
    <property type="component" value="Unassembled WGS sequence"/>
</dbReference>
<dbReference type="PANTHER" id="PTHR19446">
    <property type="entry name" value="REVERSE TRANSCRIPTASES"/>
    <property type="match status" value="1"/>
</dbReference>
<dbReference type="InterPro" id="IPR043502">
    <property type="entry name" value="DNA/RNA_pol_sf"/>
</dbReference>
<dbReference type="Gene3D" id="3.60.10.10">
    <property type="entry name" value="Endonuclease/exonuclease/phosphatase"/>
    <property type="match status" value="1"/>
</dbReference>
<dbReference type="InterPro" id="IPR036691">
    <property type="entry name" value="Endo/exonu/phosph_ase_sf"/>
</dbReference>
<dbReference type="EMBL" id="CAKLBY020000035">
    <property type="protein sequence ID" value="CAK7910475.1"/>
    <property type="molecule type" value="Genomic_DNA"/>
</dbReference>
<reference evidence="2" key="1">
    <citation type="submission" date="2024-01" db="EMBL/GenBank/DDBJ databases">
        <authorList>
            <person name="Webb A."/>
        </authorList>
    </citation>
    <scope>NUCLEOTIDE SEQUENCE</scope>
    <source>
        <strain evidence="2">Pm1</strain>
    </source>
</reference>
<feature type="domain" description="Reverse transcriptase" evidence="1">
    <location>
        <begin position="463"/>
        <end position="733"/>
    </location>
</feature>
<organism evidence="2 3">
    <name type="scientific">Peronospora matthiolae</name>
    <dbReference type="NCBI Taxonomy" id="2874970"/>
    <lineage>
        <taxon>Eukaryota</taxon>
        <taxon>Sar</taxon>
        <taxon>Stramenopiles</taxon>
        <taxon>Oomycota</taxon>
        <taxon>Peronosporomycetes</taxon>
        <taxon>Peronosporales</taxon>
        <taxon>Peronosporaceae</taxon>
        <taxon>Peronospora</taxon>
    </lineage>
</organism>
<dbReference type="InterPro" id="IPR000477">
    <property type="entry name" value="RT_dom"/>
</dbReference>
<dbReference type="CDD" id="cd01650">
    <property type="entry name" value="RT_nLTR_like"/>
    <property type="match status" value="1"/>
</dbReference>
<gene>
    <name evidence="2" type="ORF">PM001_LOCUS4155</name>
</gene>
<sequence length="1309" mass="150373">MDSSFTNKVFVDDPNSLLHRPTRGRCNGVLTMIRSDFPGFDTAMIVPSVAVPGRYLVVKLMVEDSPVYIHNVYAPVDRREKHQFFSQLDTAEFEEHATHLVLGDLNTPLDPRLDSCSSDRRHDPGRLSCLEWLSQLGVVDAWWIHHDTKRVFTDPLPRRNRLDYILLSDDFCTRFYGDSKYFLPQHAGDHLAHSLLLHSGEQLHGHGYWKLPRYLLEYPVVVQAIEREADMVLEQLRIATNPGKVWEKWKVRIKRQLQDVQAKIRQQNSQAVLEARSQLDRAASVYRVSAAVSDREIFNEALRNYKGIVTWESRHNQDKSFDFQVANSEKSTRHFFRPVDTTLRRVSIEEVDTPGGGVSKNPLEISLRFLEHWGSMMGDPCSPTGTAPPPDDVMQQKLLNSITRVVSDVDHAILNAPVTPTDLAAAIRHMKPTSAPGMDGLTAGFYQVAPDVFVACLSLVFNNRLLHGTLLPSQRKSAVVLLHKNGSRASPGNYRPISLVQVDVKVLSKALTYRLQHVIVDLIHPDQKGFVKSRSIHHHVRFLADLQNLVTAMDDDANALFLDFEKAFDRVDWTYMFRLLERMGLGAEFLQWIHLLYHKPQAHLVINQNIQPALFPTRGVKQGDPLSALLFVLTIEPLGNLLRSHEEYGVCVSADHTCTSTFFADDSTLLGSSITNIQAQLELVDEYCRGSGANLNLSKSVLLALNRNHDCPILPGVKVLGRMESVKYLGILVSQSCVNDETVEFLDQRFYDGFKAWYRRARTLRGRLLIAQTMVLSRLWHYAQHASISAAVVKRWQSMLNKFVLSRKHDRHASSVRLISQEFLYMRRSEGGLGIPNLKALLKRQRLQLLLQFITAATAKGERNWTTSGSEVLMLILPRTGNRHALDFLTISPLRHGEMINWRLTSHWWRVTWTWWYKIRWDITQRDLPSGDRVLYNLHQPIWYHSDPDLHFERATRSCTRQAHRRCIGMVPEPQRSFRLHIARVFRIRSLSDFVRSGYSWPSQTDFVSRLMDFTLLSTAPGLQIKWLRVLYKETTQIVERLNARSIVWPASPPLTQVAPYLGCTIGTKTFLVPAIPRTALLGVVWQPVMPAKPHPMTTHSRHVDDEQITSFIKHGKHLRKILLPVFEDLQFRVTFRLLPLRARFWFFIASNPRIHDVPLLSYEADMVGHCFGEKMRLRGQWKFHMGAIHDIWDALRTAALHFIWKDRNRCLFDRRLPTPELPALSAIFTTLEAHIRFFSRHIYERDQLSALFMIVRVMKTYSLPGLFTHMDTEFTADFHGCKWLEREGMAVPSQRSLVRSPAGTEVKP</sequence>
<comment type="caution">
    <text evidence="2">The sequence shown here is derived from an EMBL/GenBank/DDBJ whole genome shotgun (WGS) entry which is preliminary data.</text>
</comment>
<protein>
    <recommendedName>
        <fullName evidence="1">Reverse transcriptase domain-containing protein</fullName>
    </recommendedName>
</protein>
<dbReference type="PROSITE" id="PS50878">
    <property type="entry name" value="RT_POL"/>
    <property type="match status" value="1"/>
</dbReference>
<accession>A0AAV1TCV9</accession>
<dbReference type="Pfam" id="PF00078">
    <property type="entry name" value="RVT_1"/>
    <property type="match status" value="1"/>
</dbReference>
<evidence type="ECO:0000259" key="1">
    <source>
        <dbReference type="PROSITE" id="PS50878"/>
    </source>
</evidence>
<evidence type="ECO:0000313" key="3">
    <source>
        <dbReference type="Proteomes" id="UP001162060"/>
    </source>
</evidence>
<dbReference type="SUPFAM" id="SSF56672">
    <property type="entry name" value="DNA/RNA polymerases"/>
    <property type="match status" value="1"/>
</dbReference>
<evidence type="ECO:0000313" key="2">
    <source>
        <dbReference type="EMBL" id="CAK7910475.1"/>
    </source>
</evidence>